<reference evidence="1 2" key="1">
    <citation type="submission" date="2019-05" db="EMBL/GenBank/DDBJ databases">
        <title>Another draft genome of Portunus trituberculatus and its Hox gene families provides insights of decapod evolution.</title>
        <authorList>
            <person name="Jeong J.-H."/>
            <person name="Song I."/>
            <person name="Kim S."/>
            <person name="Choi T."/>
            <person name="Kim D."/>
            <person name="Ryu S."/>
            <person name="Kim W."/>
        </authorList>
    </citation>
    <scope>NUCLEOTIDE SEQUENCE [LARGE SCALE GENOMIC DNA]</scope>
    <source>
        <tissue evidence="1">Muscle</tissue>
    </source>
</reference>
<organism evidence="1 2">
    <name type="scientific">Portunus trituberculatus</name>
    <name type="common">Swimming crab</name>
    <name type="synonym">Neptunus trituberculatus</name>
    <dbReference type="NCBI Taxonomy" id="210409"/>
    <lineage>
        <taxon>Eukaryota</taxon>
        <taxon>Metazoa</taxon>
        <taxon>Ecdysozoa</taxon>
        <taxon>Arthropoda</taxon>
        <taxon>Crustacea</taxon>
        <taxon>Multicrustacea</taxon>
        <taxon>Malacostraca</taxon>
        <taxon>Eumalacostraca</taxon>
        <taxon>Eucarida</taxon>
        <taxon>Decapoda</taxon>
        <taxon>Pleocyemata</taxon>
        <taxon>Brachyura</taxon>
        <taxon>Eubrachyura</taxon>
        <taxon>Portunoidea</taxon>
        <taxon>Portunidae</taxon>
        <taxon>Portuninae</taxon>
        <taxon>Portunus</taxon>
    </lineage>
</organism>
<name>A0A5B7JAT3_PORTR</name>
<evidence type="ECO:0000313" key="1">
    <source>
        <dbReference type="EMBL" id="MPC90557.1"/>
    </source>
</evidence>
<evidence type="ECO:0000313" key="2">
    <source>
        <dbReference type="Proteomes" id="UP000324222"/>
    </source>
</evidence>
<keyword evidence="2" id="KW-1185">Reference proteome</keyword>
<dbReference type="EMBL" id="VSRR010084795">
    <property type="protein sequence ID" value="MPC90557.1"/>
    <property type="molecule type" value="Genomic_DNA"/>
</dbReference>
<comment type="caution">
    <text evidence="1">The sequence shown here is derived from an EMBL/GenBank/DDBJ whole genome shotgun (WGS) entry which is preliminary data.</text>
</comment>
<gene>
    <name evidence="1" type="ORF">E2C01_085550</name>
</gene>
<protein>
    <submittedName>
        <fullName evidence="1">Uncharacterized protein</fullName>
    </submittedName>
</protein>
<dbReference type="Proteomes" id="UP000324222">
    <property type="component" value="Unassembled WGS sequence"/>
</dbReference>
<accession>A0A5B7JAT3</accession>
<sequence length="81" mass="9366">MRLIVARIRRCSSKSTTTPHSTSGTEQRILTRSLLNTHWNLKAEAGRIINSREGKYWSLINENENMTHKNDGEKLKLKTSR</sequence>
<proteinExistence type="predicted"/>
<dbReference type="AlphaFoldDB" id="A0A5B7JAT3"/>